<keyword evidence="3" id="KW-1185">Reference proteome</keyword>
<accession>A0A9Q9ASU2</accession>
<dbReference type="Proteomes" id="UP001056384">
    <property type="component" value="Chromosome 2"/>
</dbReference>
<protein>
    <submittedName>
        <fullName evidence="2">Uncharacterized protein</fullName>
    </submittedName>
</protein>
<name>A0A9Q9ASU2_9PEZI</name>
<gene>
    <name evidence="2" type="ORF">Slin15195_G034300</name>
</gene>
<dbReference type="EMBL" id="CP099419">
    <property type="protein sequence ID" value="USW50111.1"/>
    <property type="molecule type" value="Genomic_DNA"/>
</dbReference>
<dbReference type="AlphaFoldDB" id="A0A9Q9ASU2"/>
<evidence type="ECO:0000256" key="1">
    <source>
        <dbReference type="SAM" id="MobiDB-lite"/>
    </source>
</evidence>
<evidence type="ECO:0000313" key="2">
    <source>
        <dbReference type="EMBL" id="USW50111.1"/>
    </source>
</evidence>
<feature type="region of interest" description="Disordered" evidence="1">
    <location>
        <begin position="151"/>
        <end position="184"/>
    </location>
</feature>
<organism evidence="2 3">
    <name type="scientific">Septoria linicola</name>
    <dbReference type="NCBI Taxonomy" id="215465"/>
    <lineage>
        <taxon>Eukaryota</taxon>
        <taxon>Fungi</taxon>
        <taxon>Dikarya</taxon>
        <taxon>Ascomycota</taxon>
        <taxon>Pezizomycotina</taxon>
        <taxon>Dothideomycetes</taxon>
        <taxon>Dothideomycetidae</taxon>
        <taxon>Mycosphaerellales</taxon>
        <taxon>Mycosphaerellaceae</taxon>
        <taxon>Septoria</taxon>
    </lineage>
</organism>
<sequence length="184" mass="20277">MSTTEGQVLDSRAQALGDQYKNRFSILPPPHLHLQARKCSTRQRLAGSIHKLKRKVRDTSTELQRCFLDKRIKPSDHGLGSQSVVKPSDALPLCSIPGCDHAFCLPPIPKGYDLTVGHGIEDDHDSIDYSFGDGKKYEVIEPDFLELRSRIPGEGSGSWPGDLARHSSPAPRNEERKVPGADGI</sequence>
<reference evidence="2" key="1">
    <citation type="submission" date="2022-06" db="EMBL/GenBank/DDBJ databases">
        <title>Complete genome sequences of two strains of the flax pathogen Septoria linicola.</title>
        <authorList>
            <person name="Lapalu N."/>
            <person name="Simon A."/>
            <person name="Demenou B."/>
            <person name="Paumier D."/>
            <person name="Guillot M.-P."/>
            <person name="Gout L."/>
            <person name="Valade R."/>
        </authorList>
    </citation>
    <scope>NUCLEOTIDE SEQUENCE</scope>
    <source>
        <strain evidence="2">SE15195</strain>
    </source>
</reference>
<feature type="compositionally biased region" description="Basic and acidic residues" evidence="1">
    <location>
        <begin position="172"/>
        <end position="184"/>
    </location>
</feature>
<proteinExistence type="predicted"/>
<evidence type="ECO:0000313" key="3">
    <source>
        <dbReference type="Proteomes" id="UP001056384"/>
    </source>
</evidence>